<dbReference type="AlphaFoldDB" id="A0A0Q9YRS5"/>
<keyword evidence="1" id="KW-0472">Membrane</keyword>
<comment type="caution">
    <text evidence="2">The sequence shown here is derived from an EMBL/GenBank/DDBJ whole genome shotgun (WGS) entry which is preliminary data.</text>
</comment>
<dbReference type="RefSeq" id="WP_075067510.1">
    <property type="nucleotide sequence ID" value="NZ_LKAJ02000001.1"/>
</dbReference>
<protein>
    <submittedName>
        <fullName evidence="2">Uncharacterized protein</fullName>
    </submittedName>
</protein>
<dbReference type="EMBL" id="LKAJ02000001">
    <property type="protein sequence ID" value="MCS5709964.1"/>
    <property type="molecule type" value="Genomic_DNA"/>
</dbReference>
<proteinExistence type="predicted"/>
<evidence type="ECO:0000313" key="2">
    <source>
        <dbReference type="EMBL" id="KRG18632.1"/>
    </source>
</evidence>
<dbReference type="EMBL" id="LKAJ01000019">
    <property type="protein sequence ID" value="KRG18632.1"/>
    <property type="molecule type" value="Genomic_DNA"/>
</dbReference>
<organism evidence="2">
    <name type="scientific">Candidatus Berkiella aquae</name>
    <dbReference type="NCBI Taxonomy" id="295108"/>
    <lineage>
        <taxon>Bacteria</taxon>
        <taxon>Pseudomonadati</taxon>
        <taxon>Pseudomonadota</taxon>
        <taxon>Gammaproteobacteria</taxon>
        <taxon>Candidatus Berkiellales</taxon>
        <taxon>Candidatus Berkiellaceae</taxon>
        <taxon>Candidatus Berkiella</taxon>
    </lineage>
</organism>
<evidence type="ECO:0000256" key="1">
    <source>
        <dbReference type="SAM" id="Phobius"/>
    </source>
</evidence>
<keyword evidence="1" id="KW-0812">Transmembrane</keyword>
<keyword evidence="4" id="KW-1185">Reference proteome</keyword>
<gene>
    <name evidence="3" type="ORF">HT99x_000840</name>
    <name evidence="2" type="ORF">HT99x_02918</name>
</gene>
<evidence type="ECO:0000313" key="3">
    <source>
        <dbReference type="EMBL" id="MCS5709964.1"/>
    </source>
</evidence>
<accession>A0A0Q9YRS5</accession>
<evidence type="ECO:0000313" key="4">
    <source>
        <dbReference type="Proteomes" id="UP000051497"/>
    </source>
</evidence>
<reference evidence="2" key="1">
    <citation type="submission" date="2015-09" db="EMBL/GenBank/DDBJ databases">
        <title>Draft Genome Sequences of Two Novel Amoeba-resistant Intranuclear Bacteria, Candidatus Berkiella cookevillensis and Candidatus Berkiella aquae.</title>
        <authorList>
            <person name="Mehari Y.T."/>
            <person name="Arivett B.A."/>
            <person name="Farone A.L."/>
            <person name="Gunderson J.H."/>
            <person name="Farone M.B."/>
        </authorList>
    </citation>
    <scope>NUCLEOTIDE SEQUENCE [LARGE SCALE GENOMIC DNA]</scope>
    <source>
        <strain evidence="2">HT99</strain>
    </source>
</reference>
<feature type="transmembrane region" description="Helical" evidence="1">
    <location>
        <begin position="17"/>
        <end position="38"/>
    </location>
</feature>
<reference evidence="3" key="2">
    <citation type="journal article" date="2016" name="Genome Announc.">
        <title>Draft Genome Sequences of Two Novel Amoeba-Resistant Intranuclear Bacteria, 'Candidatus Berkiella cookevillensis' and 'Candidatus Berkiella aquae'.</title>
        <authorList>
            <person name="Mehari Y.T."/>
            <person name="Arivett B.A."/>
            <person name="Farone A.L."/>
            <person name="Gunderson J.H."/>
            <person name="Farone M.B."/>
        </authorList>
    </citation>
    <scope>NUCLEOTIDE SEQUENCE</scope>
    <source>
        <strain evidence="3">HT99</strain>
    </source>
</reference>
<reference evidence="3" key="3">
    <citation type="submission" date="2021-06" db="EMBL/GenBank/DDBJ databases">
        <title>Genomic Description and Analysis of Intracellular Bacteria, Candidatus Berkiella cookevillensis and Candidatus Berkiella aquae.</title>
        <authorList>
            <person name="Kidane D.T."/>
            <person name="Mehari Y.T."/>
            <person name="Rice F.C."/>
            <person name="Arivett B.A."/>
            <person name="Farone A.L."/>
            <person name="Berk S.G."/>
            <person name="Farone M.B."/>
        </authorList>
    </citation>
    <scope>NUCLEOTIDE SEQUENCE</scope>
    <source>
        <strain evidence="3">HT99</strain>
    </source>
</reference>
<sequence length="75" mass="8306">MNILNSEEIYHVSGGDAALVLALAGTAVLIMAIETYFLTHTRLTFEAIDLSSLSSEEAYELGITHALYYCNYHCF</sequence>
<dbReference type="Proteomes" id="UP000051497">
    <property type="component" value="Unassembled WGS sequence"/>
</dbReference>
<keyword evidence="1" id="KW-1133">Transmembrane helix</keyword>
<name>A0A0Q9YRS5_9GAMM</name>